<dbReference type="STRING" id="29542.A6070_03965"/>
<dbReference type="EMBL" id="CP015518">
    <property type="protein sequence ID" value="APG25302.1"/>
    <property type="molecule type" value="Genomic_DNA"/>
</dbReference>
<sequence>MQQFLEWPTLVTKSETSAAAKMHYFSLHEHGETCPGRLEDSGSCRRGQPCHDVQNLQDS</sequence>
<evidence type="ECO:0000313" key="3">
    <source>
        <dbReference type="Proteomes" id="UP000182264"/>
    </source>
</evidence>
<proteinExistence type="predicted"/>
<gene>
    <name evidence="2" type="ORF">A7E75_09965</name>
</gene>
<name>A0A1L3GH82_SYNAC</name>
<protein>
    <submittedName>
        <fullName evidence="2">Uncharacterized protein</fullName>
    </submittedName>
</protein>
<evidence type="ECO:0000256" key="1">
    <source>
        <dbReference type="SAM" id="MobiDB-lite"/>
    </source>
</evidence>
<dbReference type="Proteomes" id="UP000182264">
    <property type="component" value="Chromosome"/>
</dbReference>
<accession>A0A1L3GH82</accession>
<keyword evidence="3" id="KW-1185">Reference proteome</keyword>
<organism evidence="2 3">
    <name type="scientific">Syntrophotalea acetylenica</name>
    <name type="common">Pelobacter acetylenicus</name>
    <dbReference type="NCBI Taxonomy" id="29542"/>
    <lineage>
        <taxon>Bacteria</taxon>
        <taxon>Pseudomonadati</taxon>
        <taxon>Thermodesulfobacteriota</taxon>
        <taxon>Desulfuromonadia</taxon>
        <taxon>Desulfuromonadales</taxon>
        <taxon>Syntrophotaleaceae</taxon>
        <taxon>Syntrophotalea</taxon>
    </lineage>
</organism>
<dbReference type="AlphaFoldDB" id="A0A1L3GH82"/>
<reference evidence="2 3" key="1">
    <citation type="journal article" date="2017" name="Genome Announc.">
        <title>Complete Genome Sequences of Two Acetylene-Fermenting Pelobacter acetylenicus Strains.</title>
        <authorList>
            <person name="Sutton J.M."/>
            <person name="Baesman S.M."/>
            <person name="Fierst J.L."/>
            <person name="Poret-Peterson A.T."/>
            <person name="Oremland R.S."/>
            <person name="Dunlap D.S."/>
            <person name="Akob D.M."/>
        </authorList>
    </citation>
    <scope>NUCLEOTIDE SEQUENCE [LARGE SCALE GENOMIC DNA]</scope>
    <source>
        <strain evidence="2 3">DSM 3247</strain>
    </source>
</reference>
<feature type="region of interest" description="Disordered" evidence="1">
    <location>
        <begin position="38"/>
        <end position="59"/>
    </location>
</feature>
<evidence type="ECO:0000313" key="2">
    <source>
        <dbReference type="EMBL" id="APG25302.1"/>
    </source>
</evidence>
<dbReference type="KEGG" id="pace:A6070_03965"/>